<feature type="binding site" evidence="9">
    <location>
        <position position="565"/>
    </location>
    <ligand>
        <name>ATP</name>
        <dbReference type="ChEBI" id="CHEBI:30616"/>
    </ligand>
</feature>
<dbReference type="EC" id="3.6.4.-" evidence="9 10"/>
<dbReference type="EMBL" id="VWLX01000001">
    <property type="protein sequence ID" value="KAA3809551.1"/>
    <property type="molecule type" value="Genomic_DNA"/>
</dbReference>
<dbReference type="GO" id="GO:0016787">
    <property type="term" value="F:hydrolase activity"/>
    <property type="evidence" value="ECO:0007669"/>
    <property type="project" value="UniProtKB-KW"/>
</dbReference>
<keyword evidence="5 9" id="KW-0067">ATP-binding</keyword>
<protein>
    <recommendedName>
        <fullName evidence="9 10">Transcription termination factor Rho</fullName>
        <ecNumber evidence="9 10">3.6.4.-</ecNumber>
    </recommendedName>
    <alternativeName>
        <fullName evidence="9">ATP-dependent helicase Rho</fullName>
    </alternativeName>
</protein>
<feature type="compositionally biased region" description="Basic and acidic residues" evidence="12">
    <location>
        <begin position="215"/>
        <end position="226"/>
    </location>
</feature>
<dbReference type="PANTHER" id="PTHR46425">
    <property type="entry name" value="TRANSCRIPTION TERMINATION FACTOR RHO"/>
    <property type="match status" value="1"/>
</dbReference>
<evidence type="ECO:0000256" key="10">
    <source>
        <dbReference type="NCBIfam" id="TIGR00767"/>
    </source>
</evidence>
<keyword evidence="1 9" id="KW-0806">Transcription termination</keyword>
<dbReference type="NCBIfam" id="TIGR00767">
    <property type="entry name" value="rho"/>
    <property type="match status" value="1"/>
</dbReference>
<evidence type="ECO:0000256" key="12">
    <source>
        <dbReference type="SAM" id="MobiDB-lite"/>
    </source>
</evidence>
<dbReference type="InterPro" id="IPR011112">
    <property type="entry name" value="Rho-like_N"/>
</dbReference>
<dbReference type="GO" id="GO:0003723">
    <property type="term" value="F:RNA binding"/>
    <property type="evidence" value="ECO:0007669"/>
    <property type="project" value="UniProtKB-UniRule"/>
</dbReference>
<feature type="domain" description="Rho RNA-BD" evidence="13">
    <location>
        <begin position="402"/>
        <end position="477"/>
    </location>
</feature>
<reference evidence="14 15" key="1">
    <citation type="journal article" date="2019" name="Nat. Med.">
        <title>A library of human gut bacterial isolates paired with longitudinal multiomics data enables mechanistic microbiome research.</title>
        <authorList>
            <person name="Poyet M."/>
            <person name="Groussin M."/>
            <person name="Gibbons S.M."/>
            <person name="Avila-Pacheco J."/>
            <person name="Jiang X."/>
            <person name="Kearney S.M."/>
            <person name="Perrotta A.R."/>
            <person name="Berdy B."/>
            <person name="Zhao S."/>
            <person name="Lieberman T.D."/>
            <person name="Swanson P.K."/>
            <person name="Smith M."/>
            <person name="Roesemann S."/>
            <person name="Alexander J.E."/>
            <person name="Rich S.A."/>
            <person name="Livny J."/>
            <person name="Vlamakis H."/>
            <person name="Clish C."/>
            <person name="Bullock K."/>
            <person name="Deik A."/>
            <person name="Scott J."/>
            <person name="Pierce K.A."/>
            <person name="Xavier R.J."/>
            <person name="Alm E.J."/>
        </authorList>
    </citation>
    <scope>NUCLEOTIDE SEQUENCE [LARGE SCALE GENOMIC DNA]</scope>
    <source>
        <strain evidence="14 15">BIOML-A183</strain>
    </source>
</reference>
<dbReference type="InterPro" id="IPR011113">
    <property type="entry name" value="Rho_RNA-bd"/>
</dbReference>
<feature type="region of interest" description="Disordered" evidence="12">
    <location>
        <begin position="56"/>
        <end position="159"/>
    </location>
</feature>
<dbReference type="InterPro" id="IPR027417">
    <property type="entry name" value="P-loop_NTPase"/>
</dbReference>
<dbReference type="GO" id="GO:0004386">
    <property type="term" value="F:helicase activity"/>
    <property type="evidence" value="ECO:0007669"/>
    <property type="project" value="UniProtKB-UniRule"/>
</dbReference>
<dbReference type="GO" id="GO:0005829">
    <property type="term" value="C:cytosol"/>
    <property type="evidence" value="ECO:0007669"/>
    <property type="project" value="UniProtKB-ARBA"/>
</dbReference>
<evidence type="ECO:0000313" key="15">
    <source>
        <dbReference type="Proteomes" id="UP000460135"/>
    </source>
</evidence>
<evidence type="ECO:0000256" key="4">
    <source>
        <dbReference type="ARBA" id="ARBA00022806"/>
    </source>
</evidence>
<comment type="function">
    <text evidence="9">Facilitates transcription termination by a mechanism that involves Rho binding to the nascent RNA, activation of Rho's RNA-dependent ATPase activity, and release of the mRNA from the DNA template.</text>
</comment>
<dbReference type="Proteomes" id="UP000460135">
    <property type="component" value="Unassembled WGS sequence"/>
</dbReference>
<dbReference type="HAMAP" id="MF_01884">
    <property type="entry name" value="Rho"/>
    <property type="match status" value="1"/>
</dbReference>
<dbReference type="Pfam" id="PF07498">
    <property type="entry name" value="Rho_N"/>
    <property type="match status" value="1"/>
</dbReference>
<dbReference type="AlphaFoldDB" id="A0A6N3VIA1"/>
<sequence>MYNIIQLNDKNLSELQVIAKELGIKKADSYKKEDLVYKILDEQAIVGATKKVAADKLKEERKNEEQKKKRSRVAPTKKEDKVVSATKSGEANKTKETAPVKAASQPSKKEESTNKEKETVVVEAKAESTVAPKRKVGRPRKNSDAEEKKEVENAKTAATNVVETKPVVAEKATGITEKPAPVQQQAAEKKAKNKPAAEENKPVAETNKPATEPKPVVEKKAIDKPQKKAAPVIDEESNILSSVDDDDFIPIEDLPSEKIELPTELFGKFEATKTESAQTAPEQSSRPQQQQQSQQQQSQQQRPRIVRSRDNNNGNNNANNNGNNANNNNSNNNNFQRNNNNQNQVQNPNQNQNQNPNQNQNQQRLPMPRAAQQNNAGENLPVQQQQERKVIEREKPYEFDDILNGVGVLEIMQDGYGFLRSSDYNYLSSPDDIYVSQSQIKLFGLKTGDVVEGVIRPPKEGEKYFPLVKVSKINGRDAAFVRDRVPFEHLTPLFPDEKFKLCKGGYSDSMSARVVDLFAPIGKGQRALIVAQPKTGKTILMKDIANAIAANHPEVYMIMLLIDERPEEVTDMARSVNAEVIASTFDEPAERHVKIAGIVLEKAKRLVECGHDVVIFLDSITRLARAYNTVSPASGKVLSGGVDANALHKPKRFFGAARNIENGGSLTIIATALIDTGSKMDEVIFEEFKGTGNMELQLDRNLSNKRIFPAVNITASSTRRDDLLLDKTTLDRMWILRKYLADMNPIEAMDFVKDRLEKTRDNDEFLMSMNS</sequence>
<dbReference type="PROSITE" id="PS51856">
    <property type="entry name" value="RHO_RNA_BD"/>
    <property type="match status" value="1"/>
</dbReference>
<feature type="binding site" evidence="9">
    <location>
        <begin position="522"/>
        <end position="527"/>
    </location>
    <ligand>
        <name>ATP</name>
        <dbReference type="ChEBI" id="CHEBI:30616"/>
    </ligand>
</feature>
<dbReference type="CDD" id="cd04459">
    <property type="entry name" value="Rho_CSD"/>
    <property type="match status" value="1"/>
</dbReference>
<dbReference type="SMART" id="SM00357">
    <property type="entry name" value="CSP"/>
    <property type="match status" value="1"/>
</dbReference>
<dbReference type="PANTHER" id="PTHR46425:SF1">
    <property type="entry name" value="TRANSCRIPTION TERMINATION FACTOR RHO"/>
    <property type="match status" value="1"/>
</dbReference>
<comment type="caution">
    <text evidence="14">The sequence shown here is derived from an EMBL/GenBank/DDBJ whole genome shotgun (WGS) entry which is preliminary data.</text>
</comment>
<feature type="compositionally biased region" description="Basic and acidic residues" evidence="12">
    <location>
        <begin position="141"/>
        <end position="153"/>
    </location>
</feature>
<dbReference type="SMART" id="SM00959">
    <property type="entry name" value="Rho_N"/>
    <property type="match status" value="1"/>
</dbReference>
<dbReference type="SMART" id="SM00382">
    <property type="entry name" value="AAA"/>
    <property type="match status" value="1"/>
</dbReference>
<gene>
    <name evidence="9" type="primary">rho</name>
    <name evidence="14" type="ORF">F3F51_01560</name>
</gene>
<evidence type="ECO:0000259" key="13">
    <source>
        <dbReference type="PROSITE" id="PS51856"/>
    </source>
</evidence>
<feature type="compositionally biased region" description="Low complexity" evidence="12">
    <location>
        <begin position="311"/>
        <end position="363"/>
    </location>
</feature>
<feature type="compositionally biased region" description="Basic and acidic residues" evidence="12">
    <location>
        <begin position="187"/>
        <end position="202"/>
    </location>
</feature>
<dbReference type="GO" id="GO:0006353">
    <property type="term" value="P:DNA-templated transcription termination"/>
    <property type="evidence" value="ECO:0007669"/>
    <property type="project" value="UniProtKB-UniRule"/>
</dbReference>
<evidence type="ECO:0000256" key="1">
    <source>
        <dbReference type="ARBA" id="ARBA00022472"/>
    </source>
</evidence>
<dbReference type="Pfam" id="PF00006">
    <property type="entry name" value="ATP-synt_ab"/>
    <property type="match status" value="1"/>
</dbReference>
<keyword evidence="8 9" id="KW-0804">Transcription</keyword>
<dbReference type="Gene3D" id="2.40.50.140">
    <property type="entry name" value="Nucleic acid-binding proteins"/>
    <property type="match status" value="1"/>
</dbReference>
<feature type="compositionally biased region" description="Basic and acidic residues" evidence="12">
    <location>
        <begin position="107"/>
        <end position="126"/>
    </location>
</feature>
<keyword evidence="6 9" id="KW-0694">RNA-binding</keyword>
<dbReference type="GO" id="GO:0008186">
    <property type="term" value="F:ATP-dependent activity, acting on RNA"/>
    <property type="evidence" value="ECO:0007669"/>
    <property type="project" value="UniProtKB-UniRule"/>
</dbReference>
<dbReference type="InterPro" id="IPR000194">
    <property type="entry name" value="ATPase_F1/V1/A1_a/bsu_nucl-bd"/>
</dbReference>
<dbReference type="InterPro" id="IPR041703">
    <property type="entry name" value="Rho_factor_ATP-bd"/>
</dbReference>
<comment type="subunit">
    <text evidence="9">Homohexamer. The homohexamer assembles into an open ring structure.</text>
</comment>
<comment type="similarity">
    <text evidence="9 11">Belongs to the Rho family.</text>
</comment>
<dbReference type="Pfam" id="PF07497">
    <property type="entry name" value="Rho_RNA_bind"/>
    <property type="match status" value="1"/>
</dbReference>
<dbReference type="InterPro" id="IPR011129">
    <property type="entry name" value="CSD"/>
</dbReference>
<proteinExistence type="inferred from homology"/>
<feature type="compositionally biased region" description="Low complexity" evidence="12">
    <location>
        <begin position="283"/>
        <end position="303"/>
    </location>
</feature>
<evidence type="ECO:0000256" key="6">
    <source>
        <dbReference type="ARBA" id="ARBA00022884"/>
    </source>
</evidence>
<dbReference type="Gene3D" id="3.40.50.300">
    <property type="entry name" value="P-loop containing nucleotide triphosphate hydrolases"/>
    <property type="match status" value="1"/>
</dbReference>
<comment type="caution">
    <text evidence="9">Lacks conserved residue(s) required for the propagation of feature annotation.</text>
</comment>
<evidence type="ECO:0000256" key="3">
    <source>
        <dbReference type="ARBA" id="ARBA00022801"/>
    </source>
</evidence>
<feature type="compositionally biased region" description="Basic and acidic residues" evidence="12">
    <location>
        <begin position="56"/>
        <end position="67"/>
    </location>
</feature>
<dbReference type="SUPFAM" id="SSF50249">
    <property type="entry name" value="Nucleic acid-binding proteins"/>
    <property type="match status" value="1"/>
</dbReference>
<name>A0A6N3VIA1_BACOV</name>
<feature type="compositionally biased region" description="Low complexity" evidence="12">
    <location>
        <begin position="177"/>
        <end position="186"/>
    </location>
</feature>
<feature type="region of interest" description="Disordered" evidence="12">
    <location>
        <begin position="172"/>
        <end position="367"/>
    </location>
</feature>
<feature type="compositionally biased region" description="Acidic residues" evidence="12">
    <location>
        <begin position="233"/>
        <end position="250"/>
    </location>
</feature>
<dbReference type="GO" id="GO:0005524">
    <property type="term" value="F:ATP binding"/>
    <property type="evidence" value="ECO:0007669"/>
    <property type="project" value="UniProtKB-UniRule"/>
</dbReference>
<feature type="binding site" evidence="9">
    <location>
        <begin position="534"/>
        <end position="539"/>
    </location>
    <ligand>
        <name>ATP</name>
        <dbReference type="ChEBI" id="CHEBI:30616"/>
    </ligand>
</feature>
<evidence type="ECO:0000256" key="8">
    <source>
        <dbReference type="ARBA" id="ARBA00023163"/>
    </source>
</evidence>
<dbReference type="Gene3D" id="1.10.720.10">
    <property type="match status" value="1"/>
</dbReference>
<keyword evidence="2 9" id="KW-0547">Nucleotide-binding</keyword>
<dbReference type="CDD" id="cd01128">
    <property type="entry name" value="rho_factor_C"/>
    <property type="match status" value="1"/>
</dbReference>
<dbReference type="InterPro" id="IPR012340">
    <property type="entry name" value="NA-bd_OB-fold"/>
</dbReference>
<accession>A0A6N3VIA1</accession>
<organism evidence="14 15">
    <name type="scientific">Bacteroides ovatus</name>
    <dbReference type="NCBI Taxonomy" id="28116"/>
    <lineage>
        <taxon>Bacteria</taxon>
        <taxon>Pseudomonadati</taxon>
        <taxon>Bacteroidota</taxon>
        <taxon>Bacteroidia</taxon>
        <taxon>Bacteroidales</taxon>
        <taxon>Bacteroidaceae</taxon>
        <taxon>Bacteroides</taxon>
    </lineage>
</organism>
<keyword evidence="3 9" id="KW-0378">Hydrolase</keyword>
<dbReference type="NCBIfam" id="NF006886">
    <property type="entry name" value="PRK09376.1"/>
    <property type="match status" value="1"/>
</dbReference>
<evidence type="ECO:0000256" key="2">
    <source>
        <dbReference type="ARBA" id="ARBA00022741"/>
    </source>
</evidence>
<evidence type="ECO:0000256" key="11">
    <source>
        <dbReference type="PROSITE-ProRule" id="PRU01203"/>
    </source>
</evidence>
<evidence type="ECO:0000256" key="9">
    <source>
        <dbReference type="HAMAP-Rule" id="MF_01884"/>
    </source>
</evidence>
<dbReference type="SUPFAM" id="SSF52540">
    <property type="entry name" value="P-loop containing nucleoside triphosphate hydrolases"/>
    <property type="match status" value="1"/>
</dbReference>
<evidence type="ECO:0000256" key="5">
    <source>
        <dbReference type="ARBA" id="ARBA00022840"/>
    </source>
</evidence>
<dbReference type="InterPro" id="IPR036269">
    <property type="entry name" value="Rho_N_sf"/>
</dbReference>
<evidence type="ECO:0000313" key="14">
    <source>
        <dbReference type="EMBL" id="KAA3809551.1"/>
    </source>
</evidence>
<keyword evidence="7 9" id="KW-0805">Transcription regulation</keyword>
<dbReference type="InterPro" id="IPR003593">
    <property type="entry name" value="AAA+_ATPase"/>
</dbReference>
<dbReference type="InterPro" id="IPR004665">
    <property type="entry name" value="Term_rho"/>
</dbReference>
<keyword evidence="4 9" id="KW-0347">Helicase</keyword>
<evidence type="ECO:0000256" key="7">
    <source>
        <dbReference type="ARBA" id="ARBA00023015"/>
    </source>
</evidence>
<dbReference type="SUPFAM" id="SSF68912">
    <property type="entry name" value="Rho N-terminal domain-like"/>
    <property type="match status" value="1"/>
</dbReference>